<keyword evidence="2" id="KW-0255">Endonuclease</keyword>
<dbReference type="NCBIfam" id="NF040563">
    <property type="entry name" value="guided_IscB"/>
    <property type="match status" value="1"/>
</dbReference>
<dbReference type="EMBL" id="QRVM01000015">
    <property type="protein sequence ID" value="RGS47163.1"/>
    <property type="molecule type" value="Genomic_DNA"/>
</dbReference>
<accession>A0A412J4I2</accession>
<dbReference type="GO" id="GO:0008270">
    <property type="term" value="F:zinc ion binding"/>
    <property type="evidence" value="ECO:0007669"/>
    <property type="project" value="InterPro"/>
</dbReference>
<dbReference type="RefSeq" id="WP_118319799.1">
    <property type="nucleotide sequence ID" value="NZ_QRVM01000015.1"/>
</dbReference>
<evidence type="ECO:0000259" key="1">
    <source>
        <dbReference type="SMART" id="SM00507"/>
    </source>
</evidence>
<keyword evidence="2" id="KW-0540">Nuclease</keyword>
<keyword evidence="2" id="KW-0378">Hydrolase</keyword>
<dbReference type="Gene3D" id="1.10.30.50">
    <property type="match status" value="1"/>
</dbReference>
<protein>
    <submittedName>
        <fullName evidence="2">HNH endonuclease</fullName>
    </submittedName>
</protein>
<sequence length="431" mass="50001">MVYVLDIDGQPLMPTSRHRKVRKLLNSHLAKVVKRCPFTIQLLYQSTKETQPVSLGVDAGSRHIGLAATTEQKVVYQEELVPRNDVVKLLSARRALRSSRRSRKTRYRKPRFNNRVHSKHKGWLAPSVEVKIQEHITAIKRICQILPISDIHVETAEFDLQRLKAMEEGRPLPVGTDYQLGEQYDFYNTRQYVLHRDEYTCQCCGTHDNNVKLHVHHIESRQTGGDAPNNLITLCEHCHKLLHAGKTILPKGKKRGKSYRDATFMGIMRKTLLERLKKEIDVPVEGTYGYITKYWRERAGLEKSHINDAICISKHPYARPLETYYLTKAVRHRNRQIHKTKFSKGGIRKRNQAPYLVKGFRLFDKVLYQGESYFIFGRRITGYFDIRTLDGTKVNKGSTSYKKLRIQDTAEAYLTEVRAIPHMNEFTCVLA</sequence>
<evidence type="ECO:0000313" key="2">
    <source>
        <dbReference type="EMBL" id="RGS47163.1"/>
    </source>
</evidence>
<dbReference type="Pfam" id="PF14239">
    <property type="entry name" value="RRXRR"/>
    <property type="match status" value="1"/>
</dbReference>
<gene>
    <name evidence="2" type="ORF">DWX92_04655</name>
</gene>
<dbReference type="Proteomes" id="UP000285274">
    <property type="component" value="Unassembled WGS sequence"/>
</dbReference>
<dbReference type="InterPro" id="IPR002711">
    <property type="entry name" value="HNH"/>
</dbReference>
<dbReference type="SMART" id="SM00507">
    <property type="entry name" value="HNHc"/>
    <property type="match status" value="1"/>
</dbReference>
<comment type="caution">
    <text evidence="2">The sequence shown here is derived from an EMBL/GenBank/DDBJ whole genome shotgun (WGS) entry which is preliminary data.</text>
</comment>
<name>A0A412J4I2_9FIRM</name>
<reference evidence="2 3" key="1">
    <citation type="submission" date="2018-08" db="EMBL/GenBank/DDBJ databases">
        <title>A genome reference for cultivated species of the human gut microbiota.</title>
        <authorList>
            <person name="Zou Y."/>
            <person name="Xue W."/>
            <person name="Luo G."/>
        </authorList>
    </citation>
    <scope>NUCLEOTIDE SEQUENCE [LARGE SCALE GENOMIC DNA]</scope>
    <source>
        <strain evidence="2 3">AF22-10AC</strain>
    </source>
</reference>
<proteinExistence type="predicted"/>
<organism evidence="2 3">
    <name type="scientific">Holdemanella biformis</name>
    <dbReference type="NCBI Taxonomy" id="1735"/>
    <lineage>
        <taxon>Bacteria</taxon>
        <taxon>Bacillati</taxon>
        <taxon>Bacillota</taxon>
        <taxon>Erysipelotrichia</taxon>
        <taxon>Erysipelotrichales</taxon>
        <taxon>Erysipelotrichaceae</taxon>
        <taxon>Holdemanella</taxon>
    </lineage>
</organism>
<dbReference type="InterPro" id="IPR025938">
    <property type="entry name" value="RRXRR_dom"/>
</dbReference>
<dbReference type="Pfam" id="PF01844">
    <property type="entry name" value="HNH"/>
    <property type="match status" value="1"/>
</dbReference>
<dbReference type="GO" id="GO:0004519">
    <property type="term" value="F:endonuclease activity"/>
    <property type="evidence" value="ECO:0007669"/>
    <property type="project" value="UniProtKB-KW"/>
</dbReference>
<dbReference type="InterPro" id="IPR047693">
    <property type="entry name" value="RNA-guided_IscB-like"/>
</dbReference>
<dbReference type="AlphaFoldDB" id="A0A412J4I2"/>
<evidence type="ECO:0000313" key="3">
    <source>
        <dbReference type="Proteomes" id="UP000285274"/>
    </source>
</evidence>
<dbReference type="CDD" id="cd00085">
    <property type="entry name" value="HNHc"/>
    <property type="match status" value="1"/>
</dbReference>
<feature type="domain" description="HNH nuclease" evidence="1">
    <location>
        <begin position="188"/>
        <end position="240"/>
    </location>
</feature>
<dbReference type="InterPro" id="IPR003615">
    <property type="entry name" value="HNH_nuc"/>
</dbReference>
<dbReference type="GO" id="GO:0003676">
    <property type="term" value="F:nucleic acid binding"/>
    <property type="evidence" value="ECO:0007669"/>
    <property type="project" value="InterPro"/>
</dbReference>